<feature type="region of interest" description="Disordered" evidence="2">
    <location>
        <begin position="634"/>
        <end position="696"/>
    </location>
</feature>
<feature type="compositionally biased region" description="Basic and acidic residues" evidence="2">
    <location>
        <begin position="865"/>
        <end position="881"/>
    </location>
</feature>
<keyword evidence="1" id="KW-0175">Coiled coil</keyword>
<feature type="compositionally biased region" description="Polar residues" evidence="2">
    <location>
        <begin position="448"/>
        <end position="461"/>
    </location>
</feature>
<feature type="compositionally biased region" description="Basic and acidic residues" evidence="2">
    <location>
        <begin position="18"/>
        <end position="31"/>
    </location>
</feature>
<accession>R7Q4M1</accession>
<feature type="region of interest" description="Disordered" evidence="2">
    <location>
        <begin position="1027"/>
        <end position="1090"/>
    </location>
</feature>
<feature type="compositionally biased region" description="Basic and acidic residues" evidence="2">
    <location>
        <begin position="1147"/>
        <end position="1160"/>
    </location>
</feature>
<sequence length="1276" mass="138036">MTDAIAVATAAEVASAKQEAHKDKEFGHARSADSPASLDPAENTVILKGDSDDSELEDLRPLAEIHAQPQHQDLADAHCDTLQSRLVTNAPSNGYHSSSIDTLDSSSEDIQIVRPSPRTPPTKTANGARRSRGDLVASESARRNDRISKGPRVPRSGKERSSSEGVVGAQKPKIFVKLRRRPPAIALKDKARPMDEKAKAEMCKRLAKARAKKAELKEIARREKEERLSKIAEERTAMDKTNAKAIKDKKAFSAKADTQSREGGARVVAADKSVIARNSAAKAGTPKTGMPNSSAAVTQIAALQGVVPSLKAASARVNFRRDSGAMNAELSRSDGLAMQKTLAGTQRRTTEVQQSRGNIVVSVAQAAVRNPDTIDKLSKSNTRALHGDGVASPRSRGMYPNVTNAPPSVHFAASNATGSPRGGGEVPPCSPKYHKPHSKQDGTAIGEKQTSAIQSEDTTGRLTAEQGDYRITNYPSRPRPDSPTRDKMAEEGPMTTQFRTAERMGRAHNGEIANGLRPTPGRELPEQFASNRQPPIAISDLFQHSSRSGVSSPMIVSANWNESMKHDAKNEALFTLAEEQKGGIRKRKSSGRAPSGNFETNVANRSSKGQHRTNNVPESEKKRIHLTAMIASGRARGAGSSMAVEPSTGTGRAIESFDDSARKGSINRLLSSPSPIEHPDARDPSHGSESYNIGSPIHMQTRPAQRMNRSPAVNAQADTVMVENGALRLEQGSLRSPWEEPAEYEGLRGPPRTSGIASSNSGSQSEHGSTAARMPTSVHTLRKPRKRKTLALAAVAPTGSMSIPAPARADDPHDVVGMEQNSAAGGPAWGNVSTASGGYRQPGHSHSSHEFDVQGGSMKPTYLERTPDVNSRRGTEFERRSVGSPPTAFNLNQYSRADLYANERSRHVSSNREVGRYPAPETDLSRGGMDEPYQSPSLSTGRKGGEGIARSDAQMTHNQISPMRRLAQNAPSQGYPSPVFPGEYHTGRLDDGSRFADGRRLRRSAAPTVPTATRRYQYEQGRQLARFTYPGSPPEAQQPYSTARRPRTGPNTAEPAFAHSGTDYGQESKGDPRSFGQPAYPPFSHEDSVSNTHTLNHHAIAHGGMRLQLAPIIRPESPLHSHTRDLTWRPPGLSRYGDTKAGPIVHRSGEPQRYHGDYAPERDERSTQMGHYRAMQPQVGSAPDAQDVYDRSREYAVAPMPSAHDERAFGQPEAGQVAYGMDEYGRRFGFSDRGTGAIDVRNAGLERGQYAREQAAKQSQRALPARTDPSLKNLLG</sequence>
<keyword evidence="4" id="KW-1185">Reference proteome</keyword>
<feature type="region of interest" description="Disordered" evidence="2">
    <location>
        <begin position="413"/>
        <end position="491"/>
    </location>
</feature>
<feature type="compositionally biased region" description="Low complexity" evidence="2">
    <location>
        <begin position="754"/>
        <end position="769"/>
    </location>
</feature>
<feature type="compositionally biased region" description="Basic and acidic residues" evidence="2">
    <location>
        <begin position="478"/>
        <end position="490"/>
    </location>
</feature>
<feature type="region of interest" description="Disordered" evidence="2">
    <location>
        <begin position="88"/>
        <end position="168"/>
    </location>
</feature>
<dbReference type="Gramene" id="CDF32316">
    <property type="protein sequence ID" value="CDF32316"/>
    <property type="gene ID" value="CHC_T00008050001"/>
</dbReference>
<evidence type="ECO:0000256" key="2">
    <source>
        <dbReference type="SAM" id="MobiDB-lite"/>
    </source>
</evidence>
<evidence type="ECO:0000256" key="1">
    <source>
        <dbReference type="SAM" id="Coils"/>
    </source>
</evidence>
<feature type="compositionally biased region" description="Low complexity" evidence="2">
    <location>
        <begin position="1"/>
        <end position="17"/>
    </location>
</feature>
<dbReference type="GeneID" id="17319698"/>
<dbReference type="EMBL" id="HG001477">
    <property type="protein sequence ID" value="CDF32316.1"/>
    <property type="molecule type" value="Genomic_DNA"/>
</dbReference>
<name>R7Q4M1_CHOCR</name>
<gene>
    <name evidence="3" type="ORF">CHC_T00008050001</name>
</gene>
<feature type="region of interest" description="Disordered" evidence="2">
    <location>
        <begin position="578"/>
        <end position="621"/>
    </location>
</feature>
<feature type="region of interest" description="Disordered" evidence="2">
    <location>
        <begin position="731"/>
        <end position="786"/>
    </location>
</feature>
<feature type="compositionally biased region" description="Low complexity" evidence="2">
    <location>
        <begin position="97"/>
        <end position="109"/>
    </location>
</feature>
<proteinExistence type="predicted"/>
<evidence type="ECO:0000313" key="4">
    <source>
        <dbReference type="Proteomes" id="UP000012073"/>
    </source>
</evidence>
<feature type="coiled-coil region" evidence="1">
    <location>
        <begin position="199"/>
        <end position="226"/>
    </location>
</feature>
<feature type="region of interest" description="Disordered" evidence="2">
    <location>
        <begin position="1121"/>
        <end position="1160"/>
    </location>
</feature>
<feature type="compositionally biased region" description="Basic and acidic residues" evidence="2">
    <location>
        <begin position="677"/>
        <end position="686"/>
    </location>
</feature>
<organism evidence="3 4">
    <name type="scientific">Chondrus crispus</name>
    <name type="common">Carrageen Irish moss</name>
    <name type="synonym">Polymorpha crispa</name>
    <dbReference type="NCBI Taxonomy" id="2769"/>
    <lineage>
        <taxon>Eukaryota</taxon>
        <taxon>Rhodophyta</taxon>
        <taxon>Florideophyceae</taxon>
        <taxon>Rhodymeniophycidae</taxon>
        <taxon>Gigartinales</taxon>
        <taxon>Gigartinaceae</taxon>
        <taxon>Chondrus</taxon>
    </lineage>
</organism>
<dbReference type="OMA" id="NTHEEAH"/>
<feature type="compositionally biased region" description="Polar residues" evidence="2">
    <location>
        <begin position="597"/>
        <end position="617"/>
    </location>
</feature>
<reference evidence="4" key="1">
    <citation type="journal article" date="2013" name="Proc. Natl. Acad. Sci. U.S.A.">
        <title>Genome structure and metabolic features in the red seaweed Chondrus crispus shed light on evolution of the Archaeplastida.</title>
        <authorList>
            <person name="Collen J."/>
            <person name="Porcel B."/>
            <person name="Carre W."/>
            <person name="Ball S.G."/>
            <person name="Chaparro C."/>
            <person name="Tonon T."/>
            <person name="Barbeyron T."/>
            <person name="Michel G."/>
            <person name="Noel B."/>
            <person name="Valentin K."/>
            <person name="Elias M."/>
            <person name="Artiguenave F."/>
            <person name="Arun A."/>
            <person name="Aury J.M."/>
            <person name="Barbosa-Neto J.F."/>
            <person name="Bothwell J.H."/>
            <person name="Bouget F.Y."/>
            <person name="Brillet L."/>
            <person name="Cabello-Hurtado F."/>
            <person name="Capella-Gutierrez S."/>
            <person name="Charrier B."/>
            <person name="Cladiere L."/>
            <person name="Cock J.M."/>
            <person name="Coelho S.M."/>
            <person name="Colleoni C."/>
            <person name="Czjzek M."/>
            <person name="Da Silva C."/>
            <person name="Delage L."/>
            <person name="Denoeud F."/>
            <person name="Deschamps P."/>
            <person name="Dittami S.M."/>
            <person name="Gabaldon T."/>
            <person name="Gachon C.M."/>
            <person name="Groisillier A."/>
            <person name="Herve C."/>
            <person name="Jabbari K."/>
            <person name="Katinka M."/>
            <person name="Kloareg B."/>
            <person name="Kowalczyk N."/>
            <person name="Labadie K."/>
            <person name="Leblanc C."/>
            <person name="Lopez P.J."/>
            <person name="McLachlan D.H."/>
            <person name="Meslet-Cladiere L."/>
            <person name="Moustafa A."/>
            <person name="Nehr Z."/>
            <person name="Nyvall Collen P."/>
            <person name="Panaud O."/>
            <person name="Partensky F."/>
            <person name="Poulain J."/>
            <person name="Rensing S.A."/>
            <person name="Rousvoal S."/>
            <person name="Samson G."/>
            <person name="Symeonidi A."/>
            <person name="Weissenbach J."/>
            <person name="Zambounis A."/>
            <person name="Wincker P."/>
            <person name="Boyen C."/>
        </authorList>
    </citation>
    <scope>NUCLEOTIDE SEQUENCE [LARGE SCALE GENOMIC DNA]</scope>
    <source>
        <strain evidence="4">cv. Stackhouse</strain>
    </source>
</reference>
<feature type="region of interest" description="Disordered" evidence="2">
    <location>
        <begin position="822"/>
        <end position="954"/>
    </location>
</feature>
<evidence type="ECO:0000313" key="3">
    <source>
        <dbReference type="EMBL" id="CDF32316.1"/>
    </source>
</evidence>
<dbReference type="KEGG" id="ccp:CHC_T00008050001"/>
<dbReference type="Proteomes" id="UP000012073">
    <property type="component" value="Unassembled WGS sequence"/>
</dbReference>
<protein>
    <submittedName>
        <fullName evidence="3">Uncharacterized protein</fullName>
    </submittedName>
</protein>
<feature type="region of interest" description="Disordered" evidence="2">
    <location>
        <begin position="1"/>
        <end position="58"/>
    </location>
</feature>
<dbReference type="RefSeq" id="XP_005711981.1">
    <property type="nucleotide sequence ID" value="XM_005711924.1"/>
</dbReference>
<feature type="region of interest" description="Disordered" evidence="2">
    <location>
        <begin position="1251"/>
        <end position="1276"/>
    </location>
</feature>
<dbReference type="AlphaFoldDB" id="R7Q4M1"/>